<gene>
    <name evidence="1" type="ORF">BHYA_0002g00340</name>
</gene>
<protein>
    <submittedName>
        <fullName evidence="1">Uncharacterized protein</fullName>
    </submittedName>
</protein>
<organism evidence="1 2">
    <name type="scientific">Botrytis hyacinthi</name>
    <dbReference type="NCBI Taxonomy" id="278943"/>
    <lineage>
        <taxon>Eukaryota</taxon>
        <taxon>Fungi</taxon>
        <taxon>Dikarya</taxon>
        <taxon>Ascomycota</taxon>
        <taxon>Pezizomycotina</taxon>
        <taxon>Leotiomycetes</taxon>
        <taxon>Helotiales</taxon>
        <taxon>Sclerotiniaceae</taxon>
        <taxon>Botrytis</taxon>
    </lineage>
</organism>
<comment type="caution">
    <text evidence="1">The sequence shown here is derived from an EMBL/GenBank/DDBJ whole genome shotgun (WGS) entry which is preliminary data.</text>
</comment>
<evidence type="ECO:0000313" key="1">
    <source>
        <dbReference type="EMBL" id="TGO43230.1"/>
    </source>
</evidence>
<accession>A0A4Z1H8S1</accession>
<dbReference type="Proteomes" id="UP000297814">
    <property type="component" value="Unassembled WGS sequence"/>
</dbReference>
<proteinExistence type="predicted"/>
<reference evidence="1 2" key="1">
    <citation type="submission" date="2017-12" db="EMBL/GenBank/DDBJ databases">
        <title>Comparative genomics of Botrytis spp.</title>
        <authorList>
            <person name="Valero-Jimenez C.A."/>
            <person name="Tapia P."/>
            <person name="Veloso J."/>
            <person name="Silva-Moreno E."/>
            <person name="Staats M."/>
            <person name="Valdes J.H."/>
            <person name="Van Kan J.A.L."/>
        </authorList>
    </citation>
    <scope>NUCLEOTIDE SEQUENCE [LARGE SCALE GENOMIC DNA]</scope>
    <source>
        <strain evidence="1 2">Bh0001</strain>
    </source>
</reference>
<name>A0A4Z1H8S1_9HELO</name>
<dbReference type="EMBL" id="PQXK01000002">
    <property type="protein sequence ID" value="TGO43230.1"/>
    <property type="molecule type" value="Genomic_DNA"/>
</dbReference>
<keyword evidence="2" id="KW-1185">Reference proteome</keyword>
<sequence length="66" mass="6882">MTVVTVRSFGRCVFGIERVSADEGAVSLLNAPAGFSFSEKLSSERQAAGVAKCNTDFGSSSFSISN</sequence>
<dbReference type="AlphaFoldDB" id="A0A4Z1H8S1"/>
<evidence type="ECO:0000313" key="2">
    <source>
        <dbReference type="Proteomes" id="UP000297814"/>
    </source>
</evidence>